<feature type="compositionally biased region" description="Basic and acidic residues" evidence="1">
    <location>
        <begin position="474"/>
        <end position="484"/>
    </location>
</feature>
<feature type="compositionally biased region" description="Polar residues" evidence="1">
    <location>
        <begin position="310"/>
        <end position="321"/>
    </location>
</feature>
<feature type="compositionally biased region" description="Acidic residues" evidence="1">
    <location>
        <begin position="402"/>
        <end position="413"/>
    </location>
</feature>
<dbReference type="GO" id="GO:0019212">
    <property type="term" value="F:phosphatase inhibitor activity"/>
    <property type="evidence" value="ECO:0007669"/>
    <property type="project" value="TreeGrafter"/>
</dbReference>
<evidence type="ECO:0000313" key="3">
    <source>
        <dbReference type="EMBL" id="KAF2482411.1"/>
    </source>
</evidence>
<evidence type="ECO:0000259" key="2">
    <source>
        <dbReference type="Pfam" id="PF12927"/>
    </source>
</evidence>
<dbReference type="InterPro" id="IPR024325">
    <property type="entry name" value="DUF3835"/>
</dbReference>
<reference evidence="3" key="1">
    <citation type="journal article" date="2020" name="Stud. Mycol.">
        <title>101 Dothideomycetes genomes: a test case for predicting lifestyles and emergence of pathogens.</title>
        <authorList>
            <person name="Haridas S."/>
            <person name="Albert R."/>
            <person name="Binder M."/>
            <person name="Bloem J."/>
            <person name="Labutti K."/>
            <person name="Salamov A."/>
            <person name="Andreopoulos B."/>
            <person name="Baker S."/>
            <person name="Barry K."/>
            <person name="Bills G."/>
            <person name="Bluhm B."/>
            <person name="Cannon C."/>
            <person name="Castanera R."/>
            <person name="Culley D."/>
            <person name="Daum C."/>
            <person name="Ezra D."/>
            <person name="Gonzalez J."/>
            <person name="Henrissat B."/>
            <person name="Kuo A."/>
            <person name="Liang C."/>
            <person name="Lipzen A."/>
            <person name="Lutzoni F."/>
            <person name="Magnuson J."/>
            <person name="Mondo S."/>
            <person name="Nolan M."/>
            <person name="Ohm R."/>
            <person name="Pangilinan J."/>
            <person name="Park H.-J."/>
            <person name="Ramirez L."/>
            <person name="Alfaro M."/>
            <person name="Sun H."/>
            <person name="Tritt A."/>
            <person name="Yoshinaga Y."/>
            <person name="Zwiers L.-H."/>
            <person name="Turgeon B."/>
            <person name="Goodwin S."/>
            <person name="Spatafora J."/>
            <person name="Crous P."/>
            <person name="Grigoriev I."/>
        </authorList>
    </citation>
    <scope>NUCLEOTIDE SEQUENCE</scope>
    <source>
        <strain evidence="3">CBS 113389</strain>
    </source>
</reference>
<feature type="domain" description="DUF3835" evidence="2">
    <location>
        <begin position="602"/>
        <end position="684"/>
    </location>
</feature>
<feature type="region of interest" description="Disordered" evidence="1">
    <location>
        <begin position="643"/>
        <end position="687"/>
    </location>
</feature>
<feature type="region of interest" description="Disordered" evidence="1">
    <location>
        <begin position="542"/>
        <end position="629"/>
    </location>
</feature>
<dbReference type="Pfam" id="PF12927">
    <property type="entry name" value="DUF3835"/>
    <property type="match status" value="1"/>
</dbReference>
<feature type="compositionally biased region" description="Basic and acidic residues" evidence="1">
    <location>
        <begin position="440"/>
        <end position="449"/>
    </location>
</feature>
<dbReference type="InterPro" id="IPR052255">
    <property type="entry name" value="RNA_pol_II_subunit5-mediator"/>
</dbReference>
<dbReference type="GeneID" id="54474746"/>
<dbReference type="EMBL" id="MU001636">
    <property type="protein sequence ID" value="KAF2482411.1"/>
    <property type="molecule type" value="Genomic_DNA"/>
</dbReference>
<dbReference type="AlphaFoldDB" id="A0A6A6PRV6"/>
<dbReference type="GO" id="GO:0003714">
    <property type="term" value="F:transcription corepressor activity"/>
    <property type="evidence" value="ECO:0007669"/>
    <property type="project" value="TreeGrafter"/>
</dbReference>
<accession>A0A6A6PRV6</accession>
<feature type="compositionally biased region" description="Pro residues" evidence="1">
    <location>
        <begin position="296"/>
        <end position="306"/>
    </location>
</feature>
<dbReference type="OrthoDB" id="21413at2759"/>
<name>A0A6A6PRV6_9PEZI</name>
<protein>
    <submittedName>
        <fullName evidence="3">Prefoldin subunit-domain-containing protein</fullName>
    </submittedName>
</protein>
<dbReference type="Pfam" id="PF13758">
    <property type="entry name" value="Prefoldin_3"/>
    <property type="match status" value="1"/>
</dbReference>
<feature type="compositionally biased region" description="Polar residues" evidence="1">
    <location>
        <begin position="217"/>
        <end position="228"/>
    </location>
</feature>
<dbReference type="InterPro" id="IPR039553">
    <property type="entry name" value="Prefoldin-like"/>
</dbReference>
<feature type="region of interest" description="Disordered" evidence="1">
    <location>
        <begin position="204"/>
        <end position="354"/>
    </location>
</feature>
<dbReference type="GO" id="GO:0000122">
    <property type="term" value="P:negative regulation of transcription by RNA polymerase II"/>
    <property type="evidence" value="ECO:0007669"/>
    <property type="project" value="TreeGrafter"/>
</dbReference>
<dbReference type="GO" id="GO:0003682">
    <property type="term" value="F:chromatin binding"/>
    <property type="evidence" value="ECO:0007669"/>
    <property type="project" value="TreeGrafter"/>
</dbReference>
<feature type="region of interest" description="Disordered" evidence="1">
    <location>
        <begin position="377"/>
        <end position="507"/>
    </location>
</feature>
<dbReference type="Proteomes" id="UP000799767">
    <property type="component" value="Unassembled WGS sequence"/>
</dbReference>
<dbReference type="PANTHER" id="PTHR15111:SF0">
    <property type="entry name" value="UNCONVENTIONAL PREFOLDIN RPB5 INTERACTOR 1"/>
    <property type="match status" value="1"/>
</dbReference>
<feature type="compositionally biased region" description="Acidic residues" evidence="1">
    <location>
        <begin position="377"/>
        <end position="392"/>
    </location>
</feature>
<feature type="compositionally biased region" description="Polar residues" evidence="1">
    <location>
        <begin position="544"/>
        <end position="554"/>
    </location>
</feature>
<feature type="compositionally biased region" description="Basic and acidic residues" evidence="1">
    <location>
        <begin position="249"/>
        <end position="264"/>
    </location>
</feature>
<sequence length="687" mass="74895">MDLLRLEQQRQTLEDNLQKLRQSLKHWQIWEAEYEGLKEEIQTAGAEPSVSQLEELAKSYNGELVTEKEIREIVRLETGSDPRSAQQIIGLIERRQEYVQKNIDTVQRQFFDAEAKAEELAFAAANSTASEGTGLPLTEIHEELDEDGNVISSHLSQPEQTTADLVASLRKAGLKDGDFEGIASAAQPKTEDLKPAITNLSPLITSHPIHVEKRTNSDTPMSRTSSSGAEDLERPSSRKKSVSFTADTKPPEERPRTLSQEGRKSVSFAEKVAVMPAAPPPDSRSVSFSPNVEEIPPQPLGPPSPDVRPGNTQDASQTSGVASKAVVDVPNQNGTDEVAVDDAPVIPTTDSPEDARLRREMLEYHLNEVGNVVAQIDLDEGDMDMEDDEDDGSSFFTSSEYRDDDNDNNDEDTPYTTGHSESEESEDEFGRLKGGVITPEYREQMEALQRRLIGNLGPEPKDEEMASAASSAPDPKDVRRLVIRDKRHSTSSASSDNSEKKGAGKKRVSFADALDVAEAPGSPPLKAQKVLEGENVAPVASSVLERTTATSHSLPPNAMPASSIPKSARAAPIIDDSPTQAGSSALDDDDDDRPSGPPGKTIADTLTERTPSSRTAVAPGADEGDPILERRELATEYYRRRNDFIRQQGGFKATSDESEGLGELMEERPDGQVKKVSRFKAARIQPL</sequence>
<gene>
    <name evidence="3" type="ORF">BDY17DRAFT_298482</name>
</gene>
<evidence type="ECO:0000256" key="1">
    <source>
        <dbReference type="SAM" id="MobiDB-lite"/>
    </source>
</evidence>
<evidence type="ECO:0000313" key="4">
    <source>
        <dbReference type="Proteomes" id="UP000799767"/>
    </source>
</evidence>
<dbReference type="RefSeq" id="XP_033588981.1">
    <property type="nucleotide sequence ID" value="XM_033733744.1"/>
</dbReference>
<proteinExistence type="predicted"/>
<organism evidence="3 4">
    <name type="scientific">Neohortaea acidophila</name>
    <dbReference type="NCBI Taxonomy" id="245834"/>
    <lineage>
        <taxon>Eukaryota</taxon>
        <taxon>Fungi</taxon>
        <taxon>Dikarya</taxon>
        <taxon>Ascomycota</taxon>
        <taxon>Pezizomycotina</taxon>
        <taxon>Dothideomycetes</taxon>
        <taxon>Dothideomycetidae</taxon>
        <taxon>Mycosphaerellales</taxon>
        <taxon>Teratosphaeriaceae</taxon>
        <taxon>Neohortaea</taxon>
    </lineage>
</organism>
<keyword evidence="4" id="KW-1185">Reference proteome</keyword>
<dbReference type="PANTHER" id="PTHR15111">
    <property type="entry name" value="RNA POLYMERASE II SUBUNIT 5-MEDIATING PROTEIN NNX3"/>
    <property type="match status" value="1"/>
</dbReference>